<keyword evidence="2" id="KW-1185">Reference proteome</keyword>
<comment type="caution">
    <text evidence="1">The sequence shown here is derived from an EMBL/GenBank/DDBJ whole genome shotgun (WGS) entry which is preliminary data.</text>
</comment>
<dbReference type="OrthoDB" id="2974158at2"/>
<gene>
    <name evidence="1" type="ORF">D1B32_12165</name>
</gene>
<dbReference type="RefSeq" id="WP_118889543.1">
    <property type="nucleotide sequence ID" value="NZ_PHUT01000007.1"/>
</dbReference>
<name>A0A417YGS0_9BACI</name>
<protein>
    <submittedName>
        <fullName evidence="1">Uncharacterized protein</fullName>
    </submittedName>
</protein>
<organism evidence="1 2">
    <name type="scientific">Oceanobacillus profundus</name>
    <dbReference type="NCBI Taxonomy" id="372463"/>
    <lineage>
        <taxon>Bacteria</taxon>
        <taxon>Bacillati</taxon>
        <taxon>Bacillota</taxon>
        <taxon>Bacilli</taxon>
        <taxon>Bacillales</taxon>
        <taxon>Bacillaceae</taxon>
        <taxon>Oceanobacillus</taxon>
    </lineage>
</organism>
<proteinExistence type="predicted"/>
<dbReference type="EMBL" id="QWEH01000007">
    <property type="protein sequence ID" value="RHW31985.1"/>
    <property type="molecule type" value="Genomic_DNA"/>
</dbReference>
<accession>A0A417YGS0</accession>
<reference evidence="1 2" key="1">
    <citation type="journal article" date="2007" name="Int. J. Syst. Evol. Microbiol.">
        <title>Oceanobacillus profundus sp. nov., isolated from a deep-sea sediment core.</title>
        <authorList>
            <person name="Kim Y.G."/>
            <person name="Choi D.H."/>
            <person name="Hyun S."/>
            <person name="Cho B.C."/>
        </authorList>
    </citation>
    <scope>NUCLEOTIDE SEQUENCE [LARGE SCALE GENOMIC DNA]</scope>
    <source>
        <strain evidence="1 2">DSM 18246</strain>
    </source>
</reference>
<dbReference type="AlphaFoldDB" id="A0A417YGS0"/>
<evidence type="ECO:0000313" key="2">
    <source>
        <dbReference type="Proteomes" id="UP000285456"/>
    </source>
</evidence>
<sequence>MDTTSMNPKGHVKLELYDESGVFFTKEKKNLVVTSSNEIVANMMSNPAKTSRLRQQDVGDTPVTANENGMFVLELSTKENQKRTVSQDVLSTNTETLFNILDLKSITEILEVKVGEEILTVDEEVFLLDAQEGILEFKEAPKSPIQVKFYEYVDEQVSIIRGTEKVLVDGQEWKRGLTPNHADKVYAVNYKTGEVYFQEVVSKAQVTYDITKHYGLSFMGLGGKPEGHPENQPVSFSQTDKALTRMDNEFENARMPILYPAVVEQGKPELEVLPTKRIEQEDLVFTHTAEQAGADVELEVQTGNKKILEIISATKTVEDPNNQGETIQTDLIVDEDIVLNGNQVIVLRGEVAEGDTFEVHFKLQSNNLHLNYQLAMAPIVELVSVVHEDAATNTVTAYQIQDRGMRIGSGDVWMMNANAGVLQFSSDPSNGVPVHTPGQLTIEYKVNSGTVVKFTADFPKGVPGPVTLEKTDSFTSLGETTFILSDVVNKDGEGNFLIESVTRNGVDETFTVHPDGTRIDVDNVASGDIIAVTFKYSKKAHNIYQVAMFDEKDSTNSKMFNISGIGPVTKDENTGMRITWSVTF</sequence>
<dbReference type="Proteomes" id="UP000285456">
    <property type="component" value="Unassembled WGS sequence"/>
</dbReference>
<evidence type="ECO:0000313" key="1">
    <source>
        <dbReference type="EMBL" id="RHW31985.1"/>
    </source>
</evidence>